<organism evidence="4 5">
    <name type="scientific">Lymnaea stagnalis</name>
    <name type="common">Great pond snail</name>
    <name type="synonym">Helix stagnalis</name>
    <dbReference type="NCBI Taxonomy" id="6523"/>
    <lineage>
        <taxon>Eukaryota</taxon>
        <taxon>Metazoa</taxon>
        <taxon>Spiralia</taxon>
        <taxon>Lophotrochozoa</taxon>
        <taxon>Mollusca</taxon>
        <taxon>Gastropoda</taxon>
        <taxon>Heterobranchia</taxon>
        <taxon>Euthyneura</taxon>
        <taxon>Panpulmonata</taxon>
        <taxon>Hygrophila</taxon>
        <taxon>Lymnaeoidea</taxon>
        <taxon>Lymnaeidae</taxon>
        <taxon>Lymnaea</taxon>
    </lineage>
</organism>
<feature type="chain" id="PRO_5043718716" description="VWFC domain-containing protein" evidence="2">
    <location>
        <begin position="24"/>
        <end position="191"/>
    </location>
</feature>
<dbReference type="InterPro" id="IPR042378">
    <property type="entry name" value="IDD"/>
</dbReference>
<evidence type="ECO:0000259" key="3">
    <source>
        <dbReference type="PROSITE" id="PS50184"/>
    </source>
</evidence>
<keyword evidence="1" id="KW-1133">Transmembrane helix</keyword>
<dbReference type="PROSITE" id="PS50184">
    <property type="entry name" value="VWFC_2"/>
    <property type="match status" value="1"/>
</dbReference>
<dbReference type="EMBL" id="CAXITT010000567">
    <property type="protein sequence ID" value="CAL1543642.1"/>
    <property type="molecule type" value="Genomic_DNA"/>
</dbReference>
<dbReference type="PANTHER" id="PTHR15256:SF6">
    <property type="entry name" value="INTEGRAL MEMBRANE PROTEIN DGCR2_IDD"/>
    <property type="match status" value="1"/>
</dbReference>
<evidence type="ECO:0000256" key="2">
    <source>
        <dbReference type="SAM" id="SignalP"/>
    </source>
</evidence>
<dbReference type="Proteomes" id="UP001497497">
    <property type="component" value="Unassembled WGS sequence"/>
</dbReference>
<dbReference type="GO" id="GO:0016020">
    <property type="term" value="C:membrane"/>
    <property type="evidence" value="ECO:0007669"/>
    <property type="project" value="TreeGrafter"/>
</dbReference>
<reference evidence="4 5" key="1">
    <citation type="submission" date="2024-04" db="EMBL/GenBank/DDBJ databases">
        <authorList>
            <consortium name="Genoscope - CEA"/>
            <person name="William W."/>
        </authorList>
    </citation>
    <scope>NUCLEOTIDE SEQUENCE [LARGE SCALE GENOMIC DNA]</scope>
</reference>
<keyword evidence="1" id="KW-0812">Transmembrane</keyword>
<feature type="domain" description="VWFC" evidence="3">
    <location>
        <begin position="64"/>
        <end position="128"/>
    </location>
</feature>
<dbReference type="AlphaFoldDB" id="A0AAV2IFZ5"/>
<dbReference type="InterPro" id="IPR001007">
    <property type="entry name" value="VWF_dom"/>
</dbReference>
<evidence type="ECO:0000256" key="1">
    <source>
        <dbReference type="SAM" id="Phobius"/>
    </source>
</evidence>
<name>A0AAV2IFZ5_LYMST</name>
<feature type="signal peptide" evidence="2">
    <location>
        <begin position="1"/>
        <end position="23"/>
    </location>
</feature>
<dbReference type="PANTHER" id="PTHR15256">
    <property type="entry name" value="INTEGRAL MEMBRANE PROTEIN DGCR2/IDD"/>
    <property type="match status" value="1"/>
</dbReference>
<evidence type="ECO:0000313" key="5">
    <source>
        <dbReference type="Proteomes" id="UP001497497"/>
    </source>
</evidence>
<sequence>MAGFIVMILLLVTILSCDSGALSLIEKSDDEANITIGSVLLDSPDVSAVMPNDQGVVADDSKSTGCYDWQGKFVSVNEKYVPHKSDMCTQCICEKHFPIRCVAVACSPPQSCAKPELVKGACCEYVCINDGVSTGENATDNGSNNKKDEGESITNLSLRLIASTVTSFLVLALLLFMVHRLRQRRLLLAMR</sequence>
<gene>
    <name evidence="4" type="ORF">GSLYS_00017176001</name>
</gene>
<accession>A0AAV2IFZ5</accession>
<comment type="caution">
    <text evidence="4">The sequence shown here is derived from an EMBL/GenBank/DDBJ whole genome shotgun (WGS) entry which is preliminary data.</text>
</comment>
<evidence type="ECO:0000313" key="4">
    <source>
        <dbReference type="EMBL" id="CAL1543642.1"/>
    </source>
</evidence>
<keyword evidence="1" id="KW-0472">Membrane</keyword>
<keyword evidence="5" id="KW-1185">Reference proteome</keyword>
<protein>
    <recommendedName>
        <fullName evidence="3">VWFC domain-containing protein</fullName>
    </recommendedName>
</protein>
<dbReference type="SMART" id="SM00214">
    <property type="entry name" value="VWC"/>
    <property type="match status" value="1"/>
</dbReference>
<dbReference type="SUPFAM" id="SSF57603">
    <property type="entry name" value="FnI-like domain"/>
    <property type="match status" value="1"/>
</dbReference>
<feature type="non-terminal residue" evidence="4">
    <location>
        <position position="191"/>
    </location>
</feature>
<feature type="transmembrane region" description="Helical" evidence="1">
    <location>
        <begin position="156"/>
        <end position="178"/>
    </location>
</feature>
<proteinExistence type="predicted"/>
<keyword evidence="2" id="KW-0732">Signal</keyword>